<dbReference type="AlphaFoldDB" id="A0A0C1QUU4"/>
<organism evidence="1 2">
    <name type="scientific">Clostridium argentinense CDC 2741</name>
    <dbReference type="NCBI Taxonomy" id="1418104"/>
    <lineage>
        <taxon>Bacteria</taxon>
        <taxon>Bacillati</taxon>
        <taxon>Bacillota</taxon>
        <taxon>Clostridia</taxon>
        <taxon>Eubacteriales</taxon>
        <taxon>Clostridiaceae</taxon>
        <taxon>Clostridium</taxon>
    </lineage>
</organism>
<keyword evidence="2" id="KW-1185">Reference proteome</keyword>
<protein>
    <recommendedName>
        <fullName evidence="3">Radical SAM domain protein</fullName>
    </recommendedName>
</protein>
<comment type="caution">
    <text evidence="1">The sequence shown here is derived from an EMBL/GenBank/DDBJ whole genome shotgun (WGS) entry which is preliminary data.</text>
</comment>
<dbReference type="SUPFAM" id="SSF102114">
    <property type="entry name" value="Radical SAM enzymes"/>
    <property type="match status" value="1"/>
</dbReference>
<dbReference type="OrthoDB" id="6258756at2"/>
<proteinExistence type="predicted"/>
<dbReference type="InterPro" id="IPR058240">
    <property type="entry name" value="rSAM_sf"/>
</dbReference>
<evidence type="ECO:0000313" key="1">
    <source>
        <dbReference type="EMBL" id="KIE44802.1"/>
    </source>
</evidence>
<accession>A0A0C1QUU4</accession>
<evidence type="ECO:0008006" key="3">
    <source>
        <dbReference type="Google" id="ProtNLM"/>
    </source>
</evidence>
<dbReference type="RefSeq" id="WP_160289248.1">
    <property type="nucleotide sequence ID" value="NZ_AYSO01000020.1"/>
</dbReference>
<dbReference type="Proteomes" id="UP000031366">
    <property type="component" value="Unassembled WGS sequence"/>
</dbReference>
<reference evidence="1 2" key="1">
    <citation type="journal article" date="2015" name="Infect. Genet. Evol.">
        <title>Genomic sequences of six botulinum neurotoxin-producing strains representing three clostridial species illustrate the mobility and diversity of botulinum neurotoxin genes.</title>
        <authorList>
            <person name="Smith T.J."/>
            <person name="Hill K.K."/>
            <person name="Xie G."/>
            <person name="Foley B.T."/>
            <person name="Williamson C.H."/>
            <person name="Foster J.T."/>
            <person name="Johnson S.L."/>
            <person name="Chertkov O."/>
            <person name="Teshima H."/>
            <person name="Gibbons H.S."/>
            <person name="Johnsky L.A."/>
            <person name="Karavis M.A."/>
            <person name="Smith L.A."/>
        </authorList>
    </citation>
    <scope>NUCLEOTIDE SEQUENCE [LARGE SCALE GENOMIC DNA]</scope>
    <source>
        <strain evidence="1 2">CDC 2741</strain>
    </source>
</reference>
<evidence type="ECO:0000313" key="2">
    <source>
        <dbReference type="Proteomes" id="UP000031366"/>
    </source>
</evidence>
<name>A0A0C1QUU4_9CLOT</name>
<sequence>MIRYHKEKYDVQGLMHDMAINNEIPLYVQLDITNACDCNCVFCFQGNHSVKTKNQISS</sequence>
<dbReference type="EMBL" id="AYSO01000020">
    <property type="protein sequence ID" value="KIE44802.1"/>
    <property type="molecule type" value="Genomic_DNA"/>
</dbReference>
<gene>
    <name evidence="1" type="ORF">U732_386</name>
</gene>